<organism evidence="3 4">
    <name type="scientific">Clostridium estertheticum subsp. estertheticum</name>
    <dbReference type="NCBI Taxonomy" id="1552"/>
    <lineage>
        <taxon>Bacteria</taxon>
        <taxon>Bacillati</taxon>
        <taxon>Bacillota</taxon>
        <taxon>Clostridia</taxon>
        <taxon>Eubacteriales</taxon>
        <taxon>Clostridiaceae</taxon>
        <taxon>Clostridium</taxon>
    </lineage>
</organism>
<dbReference type="InterPro" id="IPR000297">
    <property type="entry name" value="PPIase_PpiC"/>
</dbReference>
<proteinExistence type="predicted"/>
<keyword evidence="1 3" id="KW-0413">Isomerase</keyword>
<dbReference type="InterPro" id="IPR046357">
    <property type="entry name" value="PPIase_dom_sf"/>
</dbReference>
<keyword evidence="1" id="KW-0697">Rotamase</keyword>
<dbReference type="GO" id="GO:0003755">
    <property type="term" value="F:peptidyl-prolyl cis-trans isomerase activity"/>
    <property type="evidence" value="ECO:0007669"/>
    <property type="project" value="UniProtKB-KW"/>
</dbReference>
<sequence length="247" mass="28554">MENKVLAIVNGSKITEKDIKRSLLRFPQETQDHYKTEEGKKEFLDQMINFELIYNYALDGDMKNDEDYIEQMHLIEKDILIQTGVKNIMSDINITEEEIENYYKENIQMFKSEETASAKHILVDTLEQMKEIKLEITNGMSFEEAAKKYSKCPSAAQGGSLGSFTRGRMVPEFEKVAFELKVGEISEPVKTQFGYHLIQLDEKSAGNVKTLEESRPMIAENISHQKQNEKYISTVTELKDKYKVEIK</sequence>
<evidence type="ECO:0000256" key="1">
    <source>
        <dbReference type="PROSITE-ProRule" id="PRU00278"/>
    </source>
</evidence>
<dbReference type="SUPFAM" id="SSF109998">
    <property type="entry name" value="Triger factor/SurA peptide-binding domain-like"/>
    <property type="match status" value="1"/>
</dbReference>
<dbReference type="Proteomes" id="UP000182569">
    <property type="component" value="Chromosome"/>
</dbReference>
<dbReference type="AlphaFoldDB" id="A0A1J0GBE1"/>
<reference evidence="4" key="1">
    <citation type="journal article" date="2016" name="Front. Microbiol.">
        <title>Complete Genome Sequence of Clostridium estertheticum DSM 8809, a Microbe Identified in Spoiled Vacuum Packed Beef.</title>
        <authorList>
            <person name="Yu Z."/>
            <person name="Gunn L."/>
            <person name="Brennan E."/>
            <person name="Reid R."/>
            <person name="Wall P.G."/>
            <person name="Gaora O.P."/>
            <person name="Hurley D."/>
            <person name="Bolton D."/>
            <person name="Fanning S."/>
        </authorList>
    </citation>
    <scope>NUCLEOTIDE SEQUENCE [LARGE SCALE GENOMIC DNA]</scope>
    <source>
        <strain evidence="4">DSM 8809</strain>
    </source>
</reference>
<dbReference type="PANTHER" id="PTHR47245:SF2">
    <property type="entry name" value="PEPTIDYL-PROLYL CIS-TRANS ISOMERASE HP_0175-RELATED"/>
    <property type="match status" value="1"/>
</dbReference>
<evidence type="ECO:0000259" key="2">
    <source>
        <dbReference type="PROSITE" id="PS50198"/>
    </source>
</evidence>
<dbReference type="InterPro" id="IPR050245">
    <property type="entry name" value="PrsA_foldase"/>
</dbReference>
<keyword evidence="4" id="KW-1185">Reference proteome</keyword>
<dbReference type="EMBL" id="CP015756">
    <property type="protein sequence ID" value="APC38669.1"/>
    <property type="molecule type" value="Genomic_DNA"/>
</dbReference>
<dbReference type="RefSeq" id="WP_071610965.1">
    <property type="nucleotide sequence ID" value="NZ_CP015756.1"/>
</dbReference>
<dbReference type="OrthoDB" id="14196at2"/>
<dbReference type="STRING" id="1552.A7L45_00510"/>
<dbReference type="KEGG" id="ceu:A7L45_00510"/>
<accession>A0A1J0GBE1</accession>
<protein>
    <submittedName>
        <fullName evidence="3">Peptidylprolyl isomerase</fullName>
    </submittedName>
</protein>
<dbReference type="InterPro" id="IPR027304">
    <property type="entry name" value="Trigger_fact/SurA_dom_sf"/>
</dbReference>
<name>A0A1J0GBE1_9CLOT</name>
<gene>
    <name evidence="3" type="ORF">A7L45_00510</name>
</gene>
<dbReference type="PROSITE" id="PS50198">
    <property type="entry name" value="PPIC_PPIASE_2"/>
    <property type="match status" value="1"/>
</dbReference>
<dbReference type="PROSITE" id="PS01096">
    <property type="entry name" value="PPIC_PPIASE_1"/>
    <property type="match status" value="1"/>
</dbReference>
<dbReference type="Pfam" id="PF00639">
    <property type="entry name" value="Rotamase"/>
    <property type="match status" value="1"/>
</dbReference>
<dbReference type="Gene3D" id="3.10.50.40">
    <property type="match status" value="1"/>
</dbReference>
<dbReference type="Gene3D" id="1.10.8.1040">
    <property type="match status" value="1"/>
</dbReference>
<dbReference type="InterPro" id="IPR023058">
    <property type="entry name" value="PPIase_PpiC_CS"/>
</dbReference>
<dbReference type="SUPFAM" id="SSF54534">
    <property type="entry name" value="FKBP-like"/>
    <property type="match status" value="1"/>
</dbReference>
<dbReference type="PANTHER" id="PTHR47245">
    <property type="entry name" value="PEPTIDYLPROLYL ISOMERASE"/>
    <property type="match status" value="1"/>
</dbReference>
<feature type="domain" description="PpiC" evidence="2">
    <location>
        <begin position="113"/>
        <end position="202"/>
    </location>
</feature>
<evidence type="ECO:0000313" key="4">
    <source>
        <dbReference type="Proteomes" id="UP000182569"/>
    </source>
</evidence>
<evidence type="ECO:0000313" key="3">
    <source>
        <dbReference type="EMBL" id="APC38669.1"/>
    </source>
</evidence>